<reference evidence="2" key="1">
    <citation type="journal article" date="2017" name="Parasit. Vectors">
        <title>Sialotranscriptomics of Rhipicephalus zambeziensis reveals intricate expression profiles of secretory proteins and suggests tight temporal transcriptional regulation during blood-feeding.</title>
        <authorList>
            <person name="de Castro M.H."/>
            <person name="de Klerk D."/>
            <person name="Pienaar R."/>
            <person name="Rees D.J.G."/>
            <person name="Mans B.J."/>
        </authorList>
    </citation>
    <scope>NUCLEOTIDE SEQUENCE</scope>
    <source>
        <tissue evidence="2">Salivary glands</tissue>
    </source>
</reference>
<feature type="chain" id="PRO_5012330073" evidence="1">
    <location>
        <begin position="24"/>
        <end position="133"/>
    </location>
</feature>
<dbReference type="AlphaFoldDB" id="A0A224Y5Q4"/>
<organism evidence="2">
    <name type="scientific">Rhipicephalus zambeziensis</name>
    <dbReference type="NCBI Taxonomy" id="60191"/>
    <lineage>
        <taxon>Eukaryota</taxon>
        <taxon>Metazoa</taxon>
        <taxon>Ecdysozoa</taxon>
        <taxon>Arthropoda</taxon>
        <taxon>Chelicerata</taxon>
        <taxon>Arachnida</taxon>
        <taxon>Acari</taxon>
        <taxon>Parasitiformes</taxon>
        <taxon>Ixodida</taxon>
        <taxon>Ixodoidea</taxon>
        <taxon>Ixodidae</taxon>
        <taxon>Rhipicephalinae</taxon>
        <taxon>Rhipicephalus</taxon>
        <taxon>Rhipicephalus</taxon>
    </lineage>
</organism>
<protein>
    <submittedName>
        <fullName evidence="2">Dermacentor 9 kDa family member</fullName>
    </submittedName>
</protein>
<feature type="signal peptide" evidence="1">
    <location>
        <begin position="1"/>
        <end position="23"/>
    </location>
</feature>
<keyword evidence="1" id="KW-0732">Signal</keyword>
<name>A0A224Y5Q4_9ACAR</name>
<sequence>MNGMCAAFCSLLVFACLTERTIGENAAAEHDPGSGPTSGISLPGMVMEVLQSVDGQKQTKTGSSNTLCHTRDQQHFCVTALRENCTCAPRNKLCSPEGLTDDYKCPKGSSLQCFSNRRTYGQTSEISCSCSCQ</sequence>
<evidence type="ECO:0000313" key="2">
    <source>
        <dbReference type="EMBL" id="MAA12035.1"/>
    </source>
</evidence>
<dbReference type="EMBL" id="GFPF01000889">
    <property type="protein sequence ID" value="MAA12035.1"/>
    <property type="molecule type" value="Transcribed_RNA"/>
</dbReference>
<evidence type="ECO:0000256" key="1">
    <source>
        <dbReference type="SAM" id="SignalP"/>
    </source>
</evidence>
<proteinExistence type="predicted"/>
<accession>A0A224Y5Q4</accession>